<gene>
    <name evidence="2" type="ORF">DBV05_g8286</name>
</gene>
<name>A0A5N5D5G7_9PEZI</name>
<dbReference type="OrthoDB" id="3248909at2759"/>
<evidence type="ECO:0000256" key="1">
    <source>
        <dbReference type="SAM" id="MobiDB-lite"/>
    </source>
</evidence>
<sequence>MNGSQPPWSRDGWSFAPLDLSQIEIPNPPQNSSVVPATKISVVTPAIRGRIECSPYENLNNLSAWVTERDLTNTSLWNSSSNPHNIKTAYELGELTYEGSDLAYPNFFNTSILADDSTPTCCENGSTNSWPPKGAAIGNWSPDRGTTFEPPFNFTTKYIWGNHFSADLITDNIYTSPTRFLFTEVPQVQALKCMPIIEKSSANVTVDRQTGNVAKFEILETPSSADEAWRYNFVNYGGRDEVKDPTAPSNVTVSYGILFLLSMLRAASINGYTGWDFDTVAENTDDMTFNFRDRERGLNFDFMTYAMYTLASSSSSSSPSSPSSASSPSSSPSAAP</sequence>
<comment type="caution">
    <text evidence="2">The sequence shown here is derived from an EMBL/GenBank/DDBJ whole genome shotgun (WGS) entry which is preliminary data.</text>
</comment>
<accession>A0A5N5D5G7</accession>
<dbReference type="Proteomes" id="UP000325902">
    <property type="component" value="Unassembled WGS sequence"/>
</dbReference>
<organism evidence="2 3">
    <name type="scientific">Lasiodiplodia theobromae</name>
    <dbReference type="NCBI Taxonomy" id="45133"/>
    <lineage>
        <taxon>Eukaryota</taxon>
        <taxon>Fungi</taxon>
        <taxon>Dikarya</taxon>
        <taxon>Ascomycota</taxon>
        <taxon>Pezizomycotina</taxon>
        <taxon>Dothideomycetes</taxon>
        <taxon>Dothideomycetes incertae sedis</taxon>
        <taxon>Botryosphaeriales</taxon>
        <taxon>Botryosphaeriaceae</taxon>
        <taxon>Lasiodiplodia</taxon>
    </lineage>
</organism>
<evidence type="ECO:0000313" key="3">
    <source>
        <dbReference type="Proteomes" id="UP000325902"/>
    </source>
</evidence>
<dbReference type="AlphaFoldDB" id="A0A5N5D5G7"/>
<feature type="non-terminal residue" evidence="2">
    <location>
        <position position="336"/>
    </location>
</feature>
<protein>
    <submittedName>
        <fullName evidence="2">Uncharacterized protein</fullName>
    </submittedName>
</protein>
<feature type="region of interest" description="Disordered" evidence="1">
    <location>
        <begin position="312"/>
        <end position="336"/>
    </location>
</feature>
<evidence type="ECO:0000313" key="2">
    <source>
        <dbReference type="EMBL" id="KAB2573028.1"/>
    </source>
</evidence>
<reference evidence="2 3" key="1">
    <citation type="journal article" date="2019" name="Sci. Rep.">
        <title>A multi-omics analysis of the grapevine pathogen Lasiodiplodia theobromae reveals that temperature affects the expression of virulence- and pathogenicity-related genes.</title>
        <authorList>
            <person name="Felix C."/>
            <person name="Meneses R."/>
            <person name="Goncalves M.F.M."/>
            <person name="Tilleman L."/>
            <person name="Duarte A.S."/>
            <person name="Jorrin-Novo J.V."/>
            <person name="Van de Peer Y."/>
            <person name="Deforce D."/>
            <person name="Van Nieuwerburgh F."/>
            <person name="Esteves A.C."/>
            <person name="Alves A."/>
        </authorList>
    </citation>
    <scope>NUCLEOTIDE SEQUENCE [LARGE SCALE GENOMIC DNA]</scope>
    <source>
        <strain evidence="2 3">LA-SOL3</strain>
    </source>
</reference>
<proteinExistence type="predicted"/>
<keyword evidence="3" id="KW-1185">Reference proteome</keyword>
<dbReference type="EMBL" id="VCHE01000066">
    <property type="protein sequence ID" value="KAB2573028.1"/>
    <property type="molecule type" value="Genomic_DNA"/>
</dbReference>